<evidence type="ECO:0000256" key="5">
    <source>
        <dbReference type="SAM" id="Phobius"/>
    </source>
</evidence>
<dbReference type="SUPFAM" id="SSF52091">
    <property type="entry name" value="SpoIIaa-like"/>
    <property type="match status" value="1"/>
</dbReference>
<feature type="transmembrane region" description="Helical" evidence="5">
    <location>
        <begin position="180"/>
        <end position="208"/>
    </location>
</feature>
<accession>A0A161RM52</accession>
<evidence type="ECO:0000256" key="2">
    <source>
        <dbReference type="ARBA" id="ARBA00022692"/>
    </source>
</evidence>
<dbReference type="Pfam" id="PF01740">
    <property type="entry name" value="STAS"/>
    <property type="match status" value="1"/>
</dbReference>
<dbReference type="InterPro" id="IPR001902">
    <property type="entry name" value="SLC26A/SulP_fam"/>
</dbReference>
<feature type="transmembrane region" description="Helical" evidence="5">
    <location>
        <begin position="110"/>
        <end position="132"/>
    </location>
</feature>
<evidence type="ECO:0000256" key="3">
    <source>
        <dbReference type="ARBA" id="ARBA00022989"/>
    </source>
</evidence>
<keyword evidence="4 5" id="KW-0472">Membrane</keyword>
<keyword evidence="8" id="KW-1185">Reference proteome</keyword>
<organism evidence="7 8">
    <name type="scientific">Tardiphaga robiniae</name>
    <dbReference type="NCBI Taxonomy" id="943830"/>
    <lineage>
        <taxon>Bacteria</taxon>
        <taxon>Pseudomonadati</taxon>
        <taxon>Pseudomonadota</taxon>
        <taxon>Alphaproteobacteria</taxon>
        <taxon>Hyphomicrobiales</taxon>
        <taxon>Nitrobacteraceae</taxon>
        <taxon>Tardiphaga</taxon>
    </lineage>
</organism>
<protein>
    <submittedName>
        <fullName evidence="7">SulP family sulfate transporter</fullName>
    </submittedName>
</protein>
<feature type="transmembrane region" description="Helical" evidence="5">
    <location>
        <begin position="345"/>
        <end position="375"/>
    </location>
</feature>
<evidence type="ECO:0000259" key="6">
    <source>
        <dbReference type="PROSITE" id="PS50801"/>
    </source>
</evidence>
<reference evidence="7 8" key="1">
    <citation type="submission" date="2016-03" db="EMBL/GenBank/DDBJ databases">
        <title>Microsymbionts genomes from the relict species Vavilovia formosa (Stev.) Fed.</title>
        <authorList>
            <person name="Kopat V."/>
            <person name="Chirak E."/>
            <person name="Kimeklis A."/>
            <person name="Andronov E."/>
        </authorList>
    </citation>
    <scope>NUCLEOTIDE SEQUENCE [LARGE SCALE GENOMIC DNA]</scope>
    <source>
        <strain evidence="7 8">Vaf07</strain>
    </source>
</reference>
<keyword evidence="3 5" id="KW-1133">Transmembrane helix</keyword>
<feature type="transmembrane region" description="Helical" evidence="5">
    <location>
        <begin position="139"/>
        <end position="160"/>
    </location>
</feature>
<evidence type="ECO:0000313" key="8">
    <source>
        <dbReference type="Proteomes" id="UP000076574"/>
    </source>
</evidence>
<dbReference type="InterPro" id="IPR002645">
    <property type="entry name" value="STAS_dom"/>
</dbReference>
<evidence type="ECO:0000313" key="7">
    <source>
        <dbReference type="EMBL" id="KZD24168.1"/>
    </source>
</evidence>
<dbReference type="Pfam" id="PF00916">
    <property type="entry name" value="Sulfate_transp"/>
    <property type="match status" value="1"/>
</dbReference>
<dbReference type="Gene3D" id="3.30.750.24">
    <property type="entry name" value="STAS domain"/>
    <property type="match status" value="1"/>
</dbReference>
<dbReference type="CDD" id="cd07042">
    <property type="entry name" value="STAS_SulP_like_sulfate_transporter"/>
    <property type="match status" value="1"/>
</dbReference>
<dbReference type="GO" id="GO:0055085">
    <property type="term" value="P:transmembrane transport"/>
    <property type="evidence" value="ECO:0007669"/>
    <property type="project" value="InterPro"/>
</dbReference>
<evidence type="ECO:0000256" key="1">
    <source>
        <dbReference type="ARBA" id="ARBA00004141"/>
    </source>
</evidence>
<feature type="transmembrane region" description="Helical" evidence="5">
    <location>
        <begin position="215"/>
        <end position="233"/>
    </location>
</feature>
<name>A0A161RM52_9BRAD</name>
<proteinExistence type="predicted"/>
<keyword evidence="2 5" id="KW-0812">Transmembrane</keyword>
<feature type="transmembrane region" description="Helical" evidence="5">
    <location>
        <begin position="41"/>
        <end position="62"/>
    </location>
</feature>
<comment type="caution">
    <text evidence="7">The sequence shown here is derived from an EMBL/GenBank/DDBJ whole genome shotgun (WGS) entry which is preliminary data.</text>
</comment>
<gene>
    <name evidence="7" type="ORF">A4A58_23770</name>
</gene>
<comment type="subcellular location">
    <subcellularLocation>
        <location evidence="1">Membrane</location>
        <topology evidence="1">Multi-pass membrane protein</topology>
    </subcellularLocation>
</comment>
<dbReference type="InterPro" id="IPR036513">
    <property type="entry name" value="STAS_dom_sf"/>
</dbReference>
<feature type="transmembrane region" description="Helical" evidence="5">
    <location>
        <begin position="302"/>
        <end position="325"/>
    </location>
</feature>
<dbReference type="GO" id="GO:0016020">
    <property type="term" value="C:membrane"/>
    <property type="evidence" value="ECO:0007669"/>
    <property type="project" value="UniProtKB-SubCell"/>
</dbReference>
<dbReference type="AlphaFoldDB" id="A0A161RM52"/>
<dbReference type="PANTHER" id="PTHR11814">
    <property type="entry name" value="SULFATE TRANSPORTER"/>
    <property type="match status" value="1"/>
</dbReference>
<dbReference type="Proteomes" id="UP000076574">
    <property type="component" value="Unassembled WGS sequence"/>
</dbReference>
<dbReference type="EMBL" id="LVYV01000005">
    <property type="protein sequence ID" value="KZD24168.1"/>
    <property type="molecule type" value="Genomic_DNA"/>
</dbReference>
<feature type="domain" description="STAS" evidence="6">
    <location>
        <begin position="457"/>
        <end position="566"/>
    </location>
</feature>
<feature type="transmembrane region" description="Helical" evidence="5">
    <location>
        <begin position="69"/>
        <end position="90"/>
    </location>
</feature>
<feature type="transmembrane region" description="Helical" evidence="5">
    <location>
        <begin position="413"/>
        <end position="430"/>
    </location>
</feature>
<dbReference type="InterPro" id="IPR011547">
    <property type="entry name" value="SLC26A/SulP_dom"/>
</dbReference>
<dbReference type="PROSITE" id="PS50801">
    <property type="entry name" value="STAS"/>
    <property type="match status" value="1"/>
</dbReference>
<dbReference type="STRING" id="943830.A4A58_23770"/>
<feature type="transmembrane region" description="Helical" evidence="5">
    <location>
        <begin position="270"/>
        <end position="290"/>
    </location>
</feature>
<dbReference type="OrthoDB" id="9769739at2"/>
<evidence type="ECO:0000256" key="4">
    <source>
        <dbReference type="ARBA" id="ARBA00023136"/>
    </source>
</evidence>
<sequence length="579" mass="60028">MGISGGGMRRPHQPTFAELFTPKLITVLREGYNLAAFRDDVLAGLTVAIVALPLSMAIAIASGASPDRGLITAVIGGFLVSALGGSRFQIGGPAGAFIVLVAATVSRNGIDGLILATMLSGVFLMVAGYLKLGTYIKFIPYPVTVGFTAGIAVIIFASQIRDLLGLTLTGKEPGELIPKLQVLGSAIHTVNLSAAAITIATIAIILLLKKLRPSWPGILIAVAASAVAAWFFALPVETIGTKFGGIPQSFPLPSLPAISLAKLQAILPDAISFALLGAIESLLSAVVADGMTGRRHRSNCELVAQGIANIGSALFGGICVTGTIARTATNVRAGAHGPISGMLHAVFLLVFILVAAPLASYIPLAALAAVLAVVAWNMAEKHEFATLLRSSWGDAAVLSATFLLTIFRDLTEGIVVGFALGAILFINRMAQTTGIEADKPLVVADKADDANGDRKPYDPGLAADPDVVVYRITGAFFFGAASTIGSVLEGFSDRHKAFVIDFAAVPFLDSTAANAIKGIAEKAKRQGVRVILTGTSQGVRRALLTHGARPPLVKYRADVAVAVSEIKIRRAAAIQETSS</sequence>
<dbReference type="RefSeq" id="WP_068731219.1">
    <property type="nucleotide sequence ID" value="NZ_LVYV01000005.1"/>
</dbReference>